<dbReference type="Proteomes" id="UP000583387">
    <property type="component" value="Unassembled WGS sequence"/>
</dbReference>
<proteinExistence type="predicted"/>
<organism evidence="1 2">
    <name type="scientific">Zestomonas carbonaria</name>
    <dbReference type="NCBI Taxonomy" id="2762745"/>
    <lineage>
        <taxon>Bacteria</taxon>
        <taxon>Pseudomonadati</taxon>
        <taxon>Pseudomonadota</taxon>
        <taxon>Gammaproteobacteria</taxon>
        <taxon>Pseudomonadales</taxon>
        <taxon>Pseudomonadaceae</taxon>
        <taxon>Zestomonas</taxon>
    </lineage>
</organism>
<evidence type="ECO:0008006" key="3">
    <source>
        <dbReference type="Google" id="ProtNLM"/>
    </source>
</evidence>
<keyword evidence="2" id="KW-1185">Reference proteome</keyword>
<dbReference type="RefSeq" id="WP_187673084.1">
    <property type="nucleotide sequence ID" value="NZ_CAJFCI010000077.1"/>
</dbReference>
<name>A0A7U7IAT8_9GAMM</name>
<evidence type="ECO:0000313" key="2">
    <source>
        <dbReference type="Proteomes" id="UP000583387"/>
    </source>
</evidence>
<accession>A0A7U7IAT8</accession>
<gene>
    <name evidence="1" type="ORF">PSEWESI4_04093</name>
</gene>
<evidence type="ECO:0000313" key="1">
    <source>
        <dbReference type="EMBL" id="CAD5109779.1"/>
    </source>
</evidence>
<comment type="caution">
    <text evidence="1">The sequence shown here is derived from an EMBL/GenBank/DDBJ whole genome shotgun (WGS) entry which is preliminary data.</text>
</comment>
<dbReference type="AlphaFoldDB" id="A0A7U7IAT8"/>
<dbReference type="EMBL" id="CAJFCI010000077">
    <property type="protein sequence ID" value="CAD5109779.1"/>
    <property type="molecule type" value="Genomic_DNA"/>
</dbReference>
<protein>
    <recommendedName>
        <fullName evidence="3">DUF2797 domain-containing protein</fullName>
    </recommendedName>
</protein>
<reference evidence="1 2" key="1">
    <citation type="submission" date="2020-08" db="EMBL/GenBank/DDBJ databases">
        <authorList>
            <person name="Criscuolo A."/>
        </authorList>
    </citation>
    <scope>NUCLEOTIDE SEQUENCE [LARGE SCALE GENOMIC DNA]</scope>
    <source>
        <strain evidence="1">CIP111764</strain>
    </source>
</reference>
<dbReference type="InterPro" id="IPR021246">
    <property type="entry name" value="DUF2797"/>
</dbReference>
<dbReference type="Pfam" id="PF10977">
    <property type="entry name" value="DUF2797"/>
    <property type="match status" value="1"/>
</dbReference>
<sequence length="281" mass="31153">MVELARGALSKMAAQLEAPVQYAFRLGDDQVPVNPLIGQRVRLEYLGAIHCIHCGRRTKTSFSQGYCYPCMQKLAQCDVCIMSPEKCHYDDGTCREPAWGEQFCMTDHVVYLANSSGIKVGITRATQIPTRWLDQGASQALPILRVATRQQSGLVEDLLRSRVPDRTNWRALLKGDAEPLDLVAIREGLFDHCADGLRALQQRFGLQAIQPLPDAQPVEIRYPVGAYPAKITSFNLDKDPLAEGTLLGIKGQYLLFDTGVINIRKYTAYQIAISCKPQAAS</sequence>